<dbReference type="RefSeq" id="WP_099151974.1">
    <property type="nucleotide sequence ID" value="NZ_PDUD01000025.1"/>
</dbReference>
<dbReference type="PANTHER" id="PTHR32322:SF2">
    <property type="entry name" value="EAMA DOMAIN-CONTAINING PROTEIN"/>
    <property type="match status" value="1"/>
</dbReference>
<dbReference type="OrthoDB" id="9812547at2"/>
<organism evidence="8 9">
    <name type="scientific">Flavilitoribacter nigricans (strain ATCC 23147 / DSM 23189 / NBRC 102662 / NCIMB 1420 / SS-2)</name>
    <name type="common">Lewinella nigricans</name>
    <dbReference type="NCBI Taxonomy" id="1122177"/>
    <lineage>
        <taxon>Bacteria</taxon>
        <taxon>Pseudomonadati</taxon>
        <taxon>Bacteroidota</taxon>
        <taxon>Saprospiria</taxon>
        <taxon>Saprospirales</taxon>
        <taxon>Lewinellaceae</taxon>
        <taxon>Flavilitoribacter</taxon>
    </lineage>
</organism>
<evidence type="ECO:0000256" key="2">
    <source>
        <dbReference type="ARBA" id="ARBA00007362"/>
    </source>
</evidence>
<feature type="transmembrane region" description="Helical" evidence="6">
    <location>
        <begin position="48"/>
        <end position="68"/>
    </location>
</feature>
<feature type="transmembrane region" description="Helical" evidence="6">
    <location>
        <begin position="80"/>
        <end position="101"/>
    </location>
</feature>
<protein>
    <submittedName>
        <fullName evidence="8">EamA family transporter</fullName>
    </submittedName>
</protein>
<feature type="transmembrane region" description="Helical" evidence="6">
    <location>
        <begin position="134"/>
        <end position="151"/>
    </location>
</feature>
<evidence type="ECO:0000259" key="7">
    <source>
        <dbReference type="Pfam" id="PF00892"/>
    </source>
</evidence>
<dbReference type="InterPro" id="IPR037185">
    <property type="entry name" value="EmrE-like"/>
</dbReference>
<dbReference type="SUPFAM" id="SSF103481">
    <property type="entry name" value="Multidrug resistance efflux transporter EmrE"/>
    <property type="match status" value="2"/>
</dbReference>
<feature type="domain" description="EamA" evidence="7">
    <location>
        <begin position="164"/>
        <end position="302"/>
    </location>
</feature>
<feature type="transmembrane region" description="Helical" evidence="6">
    <location>
        <begin position="107"/>
        <end position="127"/>
    </location>
</feature>
<evidence type="ECO:0000313" key="9">
    <source>
        <dbReference type="Proteomes" id="UP000223913"/>
    </source>
</evidence>
<comment type="caution">
    <text evidence="8">The sequence shown here is derived from an EMBL/GenBank/DDBJ whole genome shotgun (WGS) entry which is preliminary data.</text>
</comment>
<name>A0A2D0N7P2_FLAN2</name>
<feature type="transmembrane region" description="Helical" evidence="6">
    <location>
        <begin position="17"/>
        <end position="42"/>
    </location>
</feature>
<feature type="domain" description="EamA" evidence="7">
    <location>
        <begin position="23"/>
        <end position="151"/>
    </location>
</feature>
<dbReference type="Pfam" id="PF00892">
    <property type="entry name" value="EamA"/>
    <property type="match status" value="2"/>
</dbReference>
<dbReference type="Proteomes" id="UP000223913">
    <property type="component" value="Unassembled WGS sequence"/>
</dbReference>
<feature type="transmembrane region" description="Helical" evidence="6">
    <location>
        <begin position="233"/>
        <end position="252"/>
    </location>
</feature>
<feature type="transmembrane region" description="Helical" evidence="6">
    <location>
        <begin position="259"/>
        <end position="276"/>
    </location>
</feature>
<evidence type="ECO:0000256" key="3">
    <source>
        <dbReference type="ARBA" id="ARBA00022692"/>
    </source>
</evidence>
<evidence type="ECO:0000256" key="1">
    <source>
        <dbReference type="ARBA" id="ARBA00004141"/>
    </source>
</evidence>
<keyword evidence="4 6" id="KW-1133">Transmembrane helix</keyword>
<dbReference type="PANTHER" id="PTHR32322">
    <property type="entry name" value="INNER MEMBRANE TRANSPORTER"/>
    <property type="match status" value="1"/>
</dbReference>
<comment type="subcellular location">
    <subcellularLocation>
        <location evidence="1">Membrane</location>
        <topology evidence="1">Multi-pass membrane protein</topology>
    </subcellularLocation>
</comment>
<sequence length="309" mass="33856">MKNFTLSNPFGNRQKEFWLIIGAFAAVYVVWGATYLFNYFAIEAIPPFLMGGTRFFTAGLLLFGFLHFRKTPLPSARQWFWSFILGILFLALGSGGLIWAIQFIDTGFAALLVAIDPLVIMFLLWAIQGVRPGGRALIGALLGMMGMYLLLGQPQLDAHPKAWMGLLAIGISLVAWAFASIYVSRLDLPENRFQRSSMQMLSGGAVLMLFSWVTGEAATFELSGLSWKAGLSWLYLVAFGSILAFSCFNYLLSKVSPEKVATSTYVNPLVALLLGWSFNNEVINPGALVAGGLMLAGVYFINSTSRKPA</sequence>
<proteinExistence type="inferred from homology"/>
<comment type="similarity">
    <text evidence="2">Belongs to the EamA transporter family.</text>
</comment>
<dbReference type="InterPro" id="IPR000620">
    <property type="entry name" value="EamA_dom"/>
</dbReference>
<evidence type="ECO:0000256" key="5">
    <source>
        <dbReference type="ARBA" id="ARBA00023136"/>
    </source>
</evidence>
<dbReference type="AlphaFoldDB" id="A0A2D0N7P2"/>
<dbReference type="EMBL" id="PDUD01000025">
    <property type="protein sequence ID" value="PHN04400.1"/>
    <property type="molecule type" value="Genomic_DNA"/>
</dbReference>
<dbReference type="InterPro" id="IPR050638">
    <property type="entry name" value="AA-Vitamin_Transporters"/>
</dbReference>
<reference evidence="8 9" key="1">
    <citation type="submission" date="2017-10" db="EMBL/GenBank/DDBJ databases">
        <title>The draft genome sequence of Lewinella nigricans NBRC 102662.</title>
        <authorList>
            <person name="Wang K."/>
        </authorList>
    </citation>
    <scope>NUCLEOTIDE SEQUENCE [LARGE SCALE GENOMIC DNA]</scope>
    <source>
        <strain evidence="8 9">NBRC 102662</strain>
    </source>
</reference>
<keyword evidence="5 6" id="KW-0472">Membrane</keyword>
<feature type="transmembrane region" description="Helical" evidence="6">
    <location>
        <begin position="282"/>
        <end position="301"/>
    </location>
</feature>
<keyword evidence="3 6" id="KW-0812">Transmembrane</keyword>
<gene>
    <name evidence="8" type="ORF">CRP01_20535</name>
</gene>
<evidence type="ECO:0000313" key="8">
    <source>
        <dbReference type="EMBL" id="PHN04400.1"/>
    </source>
</evidence>
<keyword evidence="9" id="KW-1185">Reference proteome</keyword>
<evidence type="ECO:0000256" key="4">
    <source>
        <dbReference type="ARBA" id="ARBA00022989"/>
    </source>
</evidence>
<feature type="transmembrane region" description="Helical" evidence="6">
    <location>
        <begin position="163"/>
        <end position="184"/>
    </location>
</feature>
<dbReference type="GO" id="GO:0016020">
    <property type="term" value="C:membrane"/>
    <property type="evidence" value="ECO:0007669"/>
    <property type="project" value="UniProtKB-SubCell"/>
</dbReference>
<accession>A0A2D0N7P2</accession>
<evidence type="ECO:0000256" key="6">
    <source>
        <dbReference type="SAM" id="Phobius"/>
    </source>
</evidence>
<feature type="transmembrane region" description="Helical" evidence="6">
    <location>
        <begin position="196"/>
        <end position="213"/>
    </location>
</feature>